<evidence type="ECO:0000313" key="2">
    <source>
        <dbReference type="EMBL" id="SNR57752.1"/>
    </source>
</evidence>
<dbReference type="PANTHER" id="PTHR36444">
    <property type="entry name" value="TRANSCRIPTIONAL REGULATOR PROTEIN YOBU-RELATED"/>
    <property type="match status" value="1"/>
</dbReference>
<dbReference type="AlphaFoldDB" id="A0A238XGD6"/>
<evidence type="ECO:0000259" key="1">
    <source>
        <dbReference type="SMART" id="SM00871"/>
    </source>
</evidence>
<name>A0A238XGD6_9FLAO</name>
<sequence>MQPRIEKLSEKKLVGKSLKMSLITNKTTELWKGFMPKVKMIQNKVGSDFISMQIYDKSLNFKDFNPQTEFTKYAMIETSKFENIPEEMETRILKGGLYAVFVHKGMAIDFPKTSQYIFNQWLPNSEYELDQREHFELLGAKYNPTDKNSEEEVWIPIKYRENIST</sequence>
<gene>
    <name evidence="2" type="ORF">SAMN06265371_1063</name>
</gene>
<feature type="domain" description="AraC effector-binding" evidence="1">
    <location>
        <begin position="1"/>
        <end position="158"/>
    </location>
</feature>
<organism evidence="2 3">
    <name type="scientific">Lutibacter agarilyticus</name>
    <dbReference type="NCBI Taxonomy" id="1109740"/>
    <lineage>
        <taxon>Bacteria</taxon>
        <taxon>Pseudomonadati</taxon>
        <taxon>Bacteroidota</taxon>
        <taxon>Flavobacteriia</taxon>
        <taxon>Flavobacteriales</taxon>
        <taxon>Flavobacteriaceae</taxon>
        <taxon>Lutibacter</taxon>
    </lineage>
</organism>
<dbReference type="InterPro" id="IPR053182">
    <property type="entry name" value="YobU-like_regulator"/>
</dbReference>
<dbReference type="OrthoDB" id="8560232at2"/>
<dbReference type="SUPFAM" id="SSF55136">
    <property type="entry name" value="Probable bacterial effector-binding domain"/>
    <property type="match status" value="1"/>
</dbReference>
<dbReference type="Gene3D" id="3.20.80.10">
    <property type="entry name" value="Regulatory factor, effector binding domain"/>
    <property type="match status" value="1"/>
</dbReference>
<dbReference type="Pfam" id="PF06445">
    <property type="entry name" value="GyrI-like"/>
    <property type="match status" value="1"/>
</dbReference>
<dbReference type="EMBL" id="FZNT01000006">
    <property type="protein sequence ID" value="SNR57752.1"/>
    <property type="molecule type" value="Genomic_DNA"/>
</dbReference>
<reference evidence="2 3" key="1">
    <citation type="submission" date="2017-06" db="EMBL/GenBank/DDBJ databases">
        <authorList>
            <person name="Kim H.J."/>
            <person name="Triplett B.A."/>
        </authorList>
    </citation>
    <scope>NUCLEOTIDE SEQUENCE [LARGE SCALE GENOMIC DNA]</scope>
    <source>
        <strain evidence="2 3">DSM 29150</strain>
    </source>
</reference>
<proteinExistence type="predicted"/>
<dbReference type="SMART" id="SM00871">
    <property type="entry name" value="AraC_E_bind"/>
    <property type="match status" value="1"/>
</dbReference>
<dbReference type="InterPro" id="IPR011256">
    <property type="entry name" value="Reg_factor_effector_dom_sf"/>
</dbReference>
<accession>A0A238XGD6</accession>
<dbReference type="RefSeq" id="WP_089381767.1">
    <property type="nucleotide sequence ID" value="NZ_FZNT01000006.1"/>
</dbReference>
<protein>
    <submittedName>
        <fullName evidence="2">AraC family transcriptional regulator</fullName>
    </submittedName>
</protein>
<dbReference type="InterPro" id="IPR010499">
    <property type="entry name" value="AraC_E-bd"/>
</dbReference>
<dbReference type="InterPro" id="IPR029442">
    <property type="entry name" value="GyrI-like"/>
</dbReference>
<keyword evidence="3" id="KW-1185">Reference proteome</keyword>
<evidence type="ECO:0000313" key="3">
    <source>
        <dbReference type="Proteomes" id="UP000198384"/>
    </source>
</evidence>
<dbReference type="PANTHER" id="PTHR36444:SF2">
    <property type="entry name" value="TRANSCRIPTIONAL REGULATOR PROTEIN YOBU-RELATED"/>
    <property type="match status" value="1"/>
</dbReference>
<dbReference type="Proteomes" id="UP000198384">
    <property type="component" value="Unassembled WGS sequence"/>
</dbReference>